<reference evidence="16 17" key="1">
    <citation type="submission" date="2017-10" db="EMBL/GenBank/DDBJ databases">
        <title>Comparative genomics in systemic dimorphic fungi from Ajellomycetaceae.</title>
        <authorList>
            <person name="Munoz J.F."/>
            <person name="Mcewen J.G."/>
            <person name="Clay O.K."/>
            <person name="Cuomo C.A."/>
        </authorList>
    </citation>
    <scope>NUCLEOTIDE SEQUENCE [LARGE SCALE GENOMIC DNA]</scope>
    <source>
        <strain evidence="16 17">UAMH5409</strain>
    </source>
</reference>
<keyword evidence="6 12" id="KW-0442">Lipid degradation</keyword>
<dbReference type="EMBL" id="PDNB01000073">
    <property type="protein sequence ID" value="PGH11415.1"/>
    <property type="molecule type" value="Genomic_DNA"/>
</dbReference>
<dbReference type="InterPro" id="IPR000595">
    <property type="entry name" value="cNMP-bd_dom"/>
</dbReference>
<dbReference type="SUPFAM" id="SSF52151">
    <property type="entry name" value="FabD/lysophospholipase-like"/>
    <property type="match status" value="1"/>
</dbReference>
<dbReference type="GO" id="GO:0047499">
    <property type="term" value="F:calcium-independent phospholipase A2 activity"/>
    <property type="evidence" value="ECO:0007669"/>
    <property type="project" value="TreeGrafter"/>
</dbReference>
<dbReference type="Gene3D" id="3.40.50.300">
    <property type="entry name" value="P-loop containing nucleotide triphosphate hydrolases"/>
    <property type="match status" value="1"/>
</dbReference>
<evidence type="ECO:0000256" key="5">
    <source>
        <dbReference type="ARBA" id="ARBA00022801"/>
    </source>
</evidence>
<organism evidence="16 17">
    <name type="scientific">Helicocarpus griseus UAMH5409</name>
    <dbReference type="NCBI Taxonomy" id="1447875"/>
    <lineage>
        <taxon>Eukaryota</taxon>
        <taxon>Fungi</taxon>
        <taxon>Dikarya</taxon>
        <taxon>Ascomycota</taxon>
        <taxon>Pezizomycotina</taxon>
        <taxon>Eurotiomycetes</taxon>
        <taxon>Eurotiomycetidae</taxon>
        <taxon>Onygenales</taxon>
        <taxon>Ajellomycetaceae</taxon>
        <taxon>Helicocarpus</taxon>
    </lineage>
</organism>
<evidence type="ECO:0000256" key="13">
    <source>
        <dbReference type="SAM" id="Phobius"/>
    </source>
</evidence>
<dbReference type="Proteomes" id="UP000223968">
    <property type="component" value="Unassembled WGS sequence"/>
</dbReference>
<feature type="transmembrane region" description="Helical" evidence="13">
    <location>
        <begin position="1276"/>
        <end position="1297"/>
    </location>
</feature>
<keyword evidence="13" id="KW-0812">Transmembrane</keyword>
<dbReference type="EC" id="3.1.1.5" evidence="2"/>
<evidence type="ECO:0000259" key="14">
    <source>
        <dbReference type="PROSITE" id="PS50042"/>
    </source>
</evidence>
<gene>
    <name evidence="16" type="ORF">AJ79_04916</name>
</gene>
<dbReference type="PROSITE" id="PS51635">
    <property type="entry name" value="PNPLA"/>
    <property type="match status" value="1"/>
</dbReference>
<evidence type="ECO:0000256" key="1">
    <source>
        <dbReference type="ARBA" id="ARBA00004477"/>
    </source>
</evidence>
<dbReference type="CDD" id="cd07216">
    <property type="entry name" value="Pat17_PNPLA8_PNPLA9_like3"/>
    <property type="match status" value="1"/>
</dbReference>
<dbReference type="GO" id="GO:0043531">
    <property type="term" value="F:ADP binding"/>
    <property type="evidence" value="ECO:0007669"/>
    <property type="project" value="InterPro"/>
</dbReference>
<dbReference type="Gene3D" id="3.40.1090.10">
    <property type="entry name" value="Cytosolic phospholipase A2 catalytic domain"/>
    <property type="match status" value="1"/>
</dbReference>
<feature type="active site" description="Proton acceptor" evidence="12">
    <location>
        <position position="208"/>
    </location>
</feature>
<evidence type="ECO:0000256" key="3">
    <source>
        <dbReference type="ARBA" id="ARBA00018317"/>
    </source>
</evidence>
<evidence type="ECO:0000313" key="16">
    <source>
        <dbReference type="EMBL" id="PGH11415.1"/>
    </source>
</evidence>
<keyword evidence="13" id="KW-1133">Transmembrane helix</keyword>
<comment type="subcellular location">
    <subcellularLocation>
        <location evidence="1">Endoplasmic reticulum membrane</location>
        <topology evidence="1">Multi-pass membrane protein</topology>
    </subcellularLocation>
</comment>
<comment type="function">
    <text evidence="8">Intracellular phospholipase B that catalyzes the double deacylation of phosphatidylcholine (PC) to glycerophosphocholine (GroPCho). Plays an important role in membrane lipid homeostasis. Responsible for the rapid PC turnover in response to inositol, elevated temperatures, or when choline is present in the growth medium.</text>
</comment>
<keyword evidence="13" id="KW-0472">Membrane</keyword>
<evidence type="ECO:0000256" key="11">
    <source>
        <dbReference type="ARBA" id="ARBA00049531"/>
    </source>
</evidence>
<dbReference type="Pfam" id="PF01734">
    <property type="entry name" value="Patatin"/>
    <property type="match status" value="1"/>
</dbReference>
<dbReference type="GO" id="GO:0046486">
    <property type="term" value="P:glycerolipid metabolic process"/>
    <property type="evidence" value="ECO:0007669"/>
    <property type="project" value="UniProtKB-ARBA"/>
</dbReference>
<evidence type="ECO:0000256" key="6">
    <source>
        <dbReference type="ARBA" id="ARBA00022963"/>
    </source>
</evidence>
<dbReference type="InterPro" id="IPR027417">
    <property type="entry name" value="P-loop_NTPase"/>
</dbReference>
<dbReference type="SUPFAM" id="SSF52540">
    <property type="entry name" value="P-loop containing nucleoside triphosphate hydrolases"/>
    <property type="match status" value="1"/>
</dbReference>
<evidence type="ECO:0000256" key="7">
    <source>
        <dbReference type="ARBA" id="ARBA00023098"/>
    </source>
</evidence>
<evidence type="ECO:0000256" key="8">
    <source>
        <dbReference type="ARBA" id="ARBA00024965"/>
    </source>
</evidence>
<evidence type="ECO:0000256" key="12">
    <source>
        <dbReference type="PROSITE-ProRule" id="PRU01161"/>
    </source>
</evidence>
<dbReference type="GO" id="GO:0004622">
    <property type="term" value="F:phosphatidylcholine lysophospholipase activity"/>
    <property type="evidence" value="ECO:0007669"/>
    <property type="project" value="UniProtKB-EC"/>
</dbReference>
<accession>A0A2B7XR48</accession>
<comment type="caution">
    <text evidence="16">The sequence shown here is derived from an EMBL/GenBank/DDBJ whole genome shotgun (WGS) entry which is preliminary data.</text>
</comment>
<dbReference type="STRING" id="1447875.A0A2B7XR48"/>
<evidence type="ECO:0000259" key="15">
    <source>
        <dbReference type="PROSITE" id="PS51635"/>
    </source>
</evidence>
<evidence type="ECO:0000256" key="4">
    <source>
        <dbReference type="ARBA" id="ARBA00019324"/>
    </source>
</evidence>
<dbReference type="PANTHER" id="PTHR24185:SF1">
    <property type="entry name" value="CALCIUM-INDEPENDENT PHOSPHOLIPASE A2-GAMMA"/>
    <property type="match status" value="1"/>
</dbReference>
<evidence type="ECO:0000256" key="2">
    <source>
        <dbReference type="ARBA" id="ARBA00013274"/>
    </source>
</evidence>
<feature type="transmembrane region" description="Helical" evidence="13">
    <location>
        <begin position="1303"/>
        <end position="1332"/>
    </location>
</feature>
<dbReference type="Gene3D" id="1.25.40.10">
    <property type="entry name" value="Tetratricopeptide repeat domain"/>
    <property type="match status" value="1"/>
</dbReference>
<dbReference type="GO" id="GO:0005789">
    <property type="term" value="C:endoplasmic reticulum membrane"/>
    <property type="evidence" value="ECO:0007669"/>
    <property type="project" value="UniProtKB-SubCell"/>
</dbReference>
<dbReference type="OrthoDB" id="1658288at2759"/>
<proteinExistence type="predicted"/>
<dbReference type="GO" id="GO:0019369">
    <property type="term" value="P:arachidonate metabolic process"/>
    <property type="evidence" value="ECO:0007669"/>
    <property type="project" value="TreeGrafter"/>
</dbReference>
<feature type="short sequence motif" description="DGA/G" evidence="12">
    <location>
        <begin position="208"/>
        <end position="210"/>
    </location>
</feature>
<dbReference type="PANTHER" id="PTHR24185">
    <property type="entry name" value="CALCIUM-INDEPENDENT PHOSPHOLIPASE A2-GAMMA"/>
    <property type="match status" value="1"/>
</dbReference>
<protein>
    <recommendedName>
        <fullName evidence="3">Lysophospholipase NTE1</fullName>
        <ecNumber evidence="2">3.1.1.5</ecNumber>
    </recommendedName>
    <alternativeName>
        <fullName evidence="10">Intracellular phospholipase B</fullName>
    </alternativeName>
    <alternativeName>
        <fullName evidence="4">Lysophospholipase nte1</fullName>
    </alternativeName>
    <alternativeName>
        <fullName evidence="9">Neuropathy target esterase homolog</fullName>
    </alternativeName>
</protein>
<evidence type="ECO:0000313" key="17">
    <source>
        <dbReference type="Proteomes" id="UP000223968"/>
    </source>
</evidence>
<dbReference type="InterPro" id="IPR016035">
    <property type="entry name" value="Acyl_Trfase/lysoPLipase"/>
</dbReference>
<dbReference type="GO" id="GO:0016042">
    <property type="term" value="P:lipid catabolic process"/>
    <property type="evidence" value="ECO:0007669"/>
    <property type="project" value="UniProtKB-UniRule"/>
</dbReference>
<keyword evidence="7 12" id="KW-0443">Lipid metabolism</keyword>
<feature type="domain" description="Cyclic nucleotide-binding" evidence="14">
    <location>
        <begin position="1142"/>
        <end position="1168"/>
    </location>
</feature>
<dbReference type="InterPro" id="IPR011990">
    <property type="entry name" value="TPR-like_helical_dom_sf"/>
</dbReference>
<keyword evidence="5 12" id="KW-0378">Hydrolase</keyword>
<sequence length="1354" mass="151810">MEGPRVKGSTENPLDKRGLCLLSLDGGGVRGLSSLRILQGLMGRVNNERRVAGLSAVKPCELFDLIGGTSTGGLIAIMLGRLEMDVDQCITEYSRMIQQIFRKKSLPVSWKGRIKGRFDTSNLTHCLQETMASQGLSSTELLDDGKERQCRVFVCATAFETKSITRLKSYRLPADPNLTPTIVDAARATSAATSFFEPAIIGTRKYVDGALGANNPVDEVWNEAQNIWCAEDGALEPLVKCFVSIGTGSPGTFPMNEAILKVLAKDMVKMATQTERTAELFQARHRGLCDQKRYFRFNVAQGLQAVGLEEYKKEGLLEAATDDYLTSTDQKFRLRDCVQHLKEKTGQSPIDIATLIQGYDEASRKRKTDASTNIRFTDPAFVQNANFIGRDSDISSIHQFFTTARDKKQQGRVCIWGPGGVGKTQLATAYALAHKQQYSDILKVSARSLEALQEDFSNIIYEVSPHSSLSCAPGKSSSNAGVDQALIQENIRAVHWWFSDHPTGDWLLIMDDVSQEGVDILKFIPRTDTGDILITSQSREIGGYGHLITLGDLNPEDAVRLLLNKANIKDDEARSQTHSRATEIVKCLGYRALAVEHAGALIGCKGIQYYWQTFNHDRTMVLEQPEATSIHHESVLVTFRMSFTVLMQKNFSAAMFLTFLGYLDNMMISEDLLFENGKRRKSLDHFTMFETRLDFLKGVADLHALALIYYFEKDDGIVLSVHPLVHHLSVARLKDDQRLIWTTRMAYFLLSPIIYPTATETFLNHSSFKHLLRVLQQAMALSVDPLQKDRNLRLWSYVAQLTAHYYPYWHVSGKVGDLVAVFKRAISVLEYSTEQYHYTAWGYAAVVLTQAFEFTLSSESSYAIFKTFLGKQLKPTIASALDYATVVDKSQTVSDHMKLPRISFGPITLRRILTRDAPDYFLLKYAIYLREAAWLCMRRKSWNEGLLLSTLAELPVSLFDRQYTARFDLSPSQVVKAAFVAFTRRDIQAFLKILERFSQGSDENLAMAALYDLGKIKAKRGEHAEAEIIARKLTAYYPSGSDVAIASIKGTFYTWSYKALATALAGQGKLAEAQSILTDVYNTVQKSLEDNDTNLGQFHATYLIISFHKRWGISMPKDISEYRKEATAAFRRIYAPDKLRLLKEEALATGRMLLEQGALGEAFYIIQEWVSVTTEVLGLEHAVAQRAVLLLGIATSEAEQDAENVRSGDFWIHFGCLTFRRDVSIGFGNGHINSAAVAAAESEEKQITWQEAARWKLNLKRGRLYGSVYGFKTRTVLFGMGASLLLLVLWAFIVLKLHPSGSFILKTLCMILVTTLAVDIGGGFEVSTGWFIRLTHRRSQSRETEGYEITRYRI</sequence>
<dbReference type="InterPro" id="IPR002641">
    <property type="entry name" value="PNPLA_dom"/>
</dbReference>
<feature type="short sequence motif" description="GXGXXG" evidence="12">
    <location>
        <begin position="26"/>
        <end position="31"/>
    </location>
</feature>
<feature type="short sequence motif" description="GXSXG" evidence="12">
    <location>
        <begin position="68"/>
        <end position="72"/>
    </location>
</feature>
<evidence type="ECO:0000256" key="10">
    <source>
        <dbReference type="ARBA" id="ARBA00033005"/>
    </source>
</evidence>
<dbReference type="PROSITE" id="PS50042">
    <property type="entry name" value="CNMP_BINDING_3"/>
    <property type="match status" value="1"/>
</dbReference>
<name>A0A2B7XR48_9EURO</name>
<evidence type="ECO:0000256" key="9">
    <source>
        <dbReference type="ARBA" id="ARBA00032944"/>
    </source>
</evidence>
<feature type="active site" description="Nucleophile" evidence="12">
    <location>
        <position position="70"/>
    </location>
</feature>
<keyword evidence="17" id="KW-1185">Reference proteome</keyword>
<comment type="catalytic activity">
    <reaction evidence="11">
        <text>a 1-acyl-sn-glycero-3-phosphocholine + H2O = sn-glycerol 3-phosphocholine + a fatty acid + H(+)</text>
        <dbReference type="Rhea" id="RHEA:15177"/>
        <dbReference type="ChEBI" id="CHEBI:15377"/>
        <dbReference type="ChEBI" id="CHEBI:15378"/>
        <dbReference type="ChEBI" id="CHEBI:16870"/>
        <dbReference type="ChEBI" id="CHEBI:28868"/>
        <dbReference type="ChEBI" id="CHEBI:58168"/>
        <dbReference type="EC" id="3.1.1.5"/>
    </reaction>
</comment>
<feature type="domain" description="PNPLA" evidence="15">
    <location>
        <begin position="22"/>
        <end position="221"/>
    </location>
</feature>